<dbReference type="InterPro" id="IPR000014">
    <property type="entry name" value="PAS"/>
</dbReference>
<evidence type="ECO:0000256" key="3">
    <source>
        <dbReference type="ARBA" id="ARBA00022553"/>
    </source>
</evidence>
<feature type="domain" description="PAC" evidence="10">
    <location>
        <begin position="245"/>
        <end position="295"/>
    </location>
</feature>
<dbReference type="Pfam" id="PF08447">
    <property type="entry name" value="PAS_3"/>
    <property type="match status" value="1"/>
</dbReference>
<feature type="domain" description="PAC" evidence="10">
    <location>
        <begin position="638"/>
        <end position="690"/>
    </location>
</feature>
<dbReference type="EMBL" id="JACJSG010000052">
    <property type="protein sequence ID" value="MBD2504483.1"/>
    <property type="molecule type" value="Genomic_DNA"/>
</dbReference>
<dbReference type="Proteomes" id="UP000661112">
    <property type="component" value="Unassembled WGS sequence"/>
</dbReference>
<dbReference type="SMART" id="SM00086">
    <property type="entry name" value="PAC"/>
    <property type="match status" value="4"/>
</dbReference>
<dbReference type="Pfam" id="PF13426">
    <property type="entry name" value="PAS_9"/>
    <property type="match status" value="1"/>
</dbReference>
<dbReference type="InterPro" id="IPR013656">
    <property type="entry name" value="PAS_4"/>
</dbReference>
<dbReference type="CDD" id="cd00130">
    <property type="entry name" value="PAS"/>
    <property type="match status" value="4"/>
</dbReference>
<dbReference type="SMART" id="SM00387">
    <property type="entry name" value="HATPase_c"/>
    <property type="match status" value="1"/>
</dbReference>
<dbReference type="InterPro" id="IPR035965">
    <property type="entry name" value="PAS-like_dom_sf"/>
</dbReference>
<dbReference type="PANTHER" id="PTHR43304">
    <property type="entry name" value="PHYTOCHROME-LIKE PROTEIN CPH1"/>
    <property type="match status" value="1"/>
</dbReference>
<dbReference type="InterPro" id="IPR003661">
    <property type="entry name" value="HisK_dim/P_dom"/>
</dbReference>
<dbReference type="InterPro" id="IPR001610">
    <property type="entry name" value="PAC"/>
</dbReference>
<dbReference type="Gene3D" id="1.10.287.130">
    <property type="match status" value="1"/>
</dbReference>
<evidence type="ECO:0000256" key="5">
    <source>
        <dbReference type="ARBA" id="ARBA00022777"/>
    </source>
</evidence>
<dbReference type="Gene3D" id="3.30.565.10">
    <property type="entry name" value="Histidine kinase-like ATPase, C-terminal domain"/>
    <property type="match status" value="1"/>
</dbReference>
<dbReference type="SMART" id="SM00388">
    <property type="entry name" value="HisKA"/>
    <property type="match status" value="1"/>
</dbReference>
<dbReference type="InterPro" id="IPR004358">
    <property type="entry name" value="Sig_transdc_His_kin-like_C"/>
</dbReference>
<feature type="domain" description="Histidine kinase" evidence="8">
    <location>
        <begin position="980"/>
        <end position="1213"/>
    </location>
</feature>
<dbReference type="PRINTS" id="PR00344">
    <property type="entry name" value="BCTRLSENSOR"/>
</dbReference>
<evidence type="ECO:0000256" key="2">
    <source>
        <dbReference type="ARBA" id="ARBA00012438"/>
    </source>
</evidence>
<dbReference type="EC" id="2.7.13.3" evidence="2"/>
<feature type="domain" description="PAC" evidence="10">
    <location>
        <begin position="510"/>
        <end position="562"/>
    </location>
</feature>
<protein>
    <recommendedName>
        <fullName evidence="2">histidine kinase</fullName>
        <ecNumber evidence="2">2.7.13.3</ecNumber>
    </recommendedName>
</protein>
<keyword evidence="3" id="KW-0597">Phosphoprotein</keyword>
<sequence length="1213" mass="138051">MESKENSISSEQIELIDKVLAASSDHIYISDRHLRYLYASPAGLAALGLQPAQLLGKTWQELGFPPEIMELYDQERQSVFQTGISITGETSFPTVHGIRYYEYVIAPIWGEDGEIVAVINTSRDISDRQQVEEALRSLNEELEARVIARTQELATLNQSLRLEIAQHQQAQQALQESEMRFQSLIDAMFEGIVLQEGGKIIEANPGFARMFGYTLEEVIGKSAVDFLTPESWETVVHHIENQYEQPYEITGIKKDGTLISLEVVGKQSWYQGRSVRVSALRDITEHKQAQAALRESQIQLQRELAEIETIYQSAPIGLNVLDTDLRFVRINDRLAQINGFPVEAHIGRTVRELLPDLADAAEQLLLPILATGEPVVNIEITGETPAQPGVQRTWLESFLPLKDGNSIIGISTVCEEITDVFDELRLRKQAEQSLHQSEATLRLFAKYAPAGIAMFDQDMRYVIASQRWVDDYHLGAVESLIGRSHYEIFPEIPQRWRQIHQRCLAGAIEKCDEDLFVHSDGTQQWLRWEVHPWHNAMGEIGGIIIFAEDITASKQAQIALRENQQQLKLALQAAKAGAWTWDIQTNEFYWSEEFYRLFGLEPHSLEPSYENSFSRLHPEDRELAEAEVAKAIEQGKNINFEYRILLPDGTVRWVIGVGQMCYDESGRTERMAGIVFDITERKQAEEKLRKSEYLYRTLAHNFPNGAVHIFDHDLRYLLSDGQEISKVGLSKEQLEGKTLWETLPPQTSAVLEPCYRAALAGEATITELTFGDRIYQIHTLPLSNEQGEIFAGLSMSQNITLQKQAEQILRTAKDELELQVQQRTKELRETNAILQQREREFRTLVENTPDVITRHNRQYRYLYLNPAATKESGIPIATYLGKAPSELGYPQEIADFWETSLEDVFSTGKMRIDEYRVINQSEPKIYQTYLVPELAADGAVESVLTITRDVTALREAEESSKQLTEELKRSNHELEQFAYVASHDLQEPLRAITSFTQMLAKRYQGQLDTKADTYIEFIVDGAMRMQQLVKDLLTYSRVGRHELKLQPVDCNALLERVKKDLQIKIAETEALIVADPLPTVMADPNQLSNLLLNLISNSLKYRSDIIPKIYISVTRNTISSTEKHHNQTFSPLNANSQQEWIFSVEDNGIGMEMQYAERIFAIFQRLHTSDEYSGTGLGLAICKKIVERHGGRIWVESQLGQGATFYFTIPVAH</sequence>
<keyword evidence="4" id="KW-0808">Transferase</keyword>
<feature type="coiled-coil region" evidence="7">
    <location>
        <begin position="139"/>
        <end position="187"/>
    </location>
</feature>
<dbReference type="InterPro" id="IPR000700">
    <property type="entry name" value="PAS-assoc_C"/>
</dbReference>
<evidence type="ECO:0000256" key="4">
    <source>
        <dbReference type="ARBA" id="ARBA00022679"/>
    </source>
</evidence>
<dbReference type="NCBIfam" id="TIGR00229">
    <property type="entry name" value="sensory_box"/>
    <property type="match status" value="5"/>
</dbReference>
<dbReference type="InterPro" id="IPR005467">
    <property type="entry name" value="His_kinase_dom"/>
</dbReference>
<evidence type="ECO:0000313" key="12">
    <source>
        <dbReference type="Proteomes" id="UP000661112"/>
    </source>
</evidence>
<dbReference type="InterPro" id="IPR003594">
    <property type="entry name" value="HATPase_dom"/>
</dbReference>
<dbReference type="PANTHER" id="PTHR43304:SF1">
    <property type="entry name" value="PAC DOMAIN-CONTAINING PROTEIN"/>
    <property type="match status" value="1"/>
</dbReference>
<dbReference type="Pfam" id="PF00512">
    <property type="entry name" value="HisKA"/>
    <property type="match status" value="1"/>
</dbReference>
<keyword evidence="5" id="KW-0418">Kinase</keyword>
<dbReference type="SMART" id="SM00091">
    <property type="entry name" value="PAS"/>
    <property type="match status" value="7"/>
</dbReference>
<evidence type="ECO:0000259" key="9">
    <source>
        <dbReference type="PROSITE" id="PS50112"/>
    </source>
</evidence>
<keyword evidence="12" id="KW-1185">Reference proteome</keyword>
<feature type="domain" description="PAS" evidence="9">
    <location>
        <begin position="12"/>
        <end position="91"/>
    </location>
</feature>
<feature type="domain" description="PAC" evidence="10">
    <location>
        <begin position="911"/>
        <end position="962"/>
    </location>
</feature>
<evidence type="ECO:0000259" key="8">
    <source>
        <dbReference type="PROSITE" id="PS50109"/>
    </source>
</evidence>
<dbReference type="Gene3D" id="2.10.70.100">
    <property type="match status" value="1"/>
</dbReference>
<feature type="coiled-coil region" evidence="7">
    <location>
        <begin position="802"/>
        <end position="833"/>
    </location>
</feature>
<accession>A0ABR8DBZ5</accession>
<evidence type="ECO:0000259" key="10">
    <source>
        <dbReference type="PROSITE" id="PS50113"/>
    </source>
</evidence>
<dbReference type="InterPro" id="IPR036097">
    <property type="entry name" value="HisK_dim/P_sf"/>
</dbReference>
<dbReference type="Gene3D" id="3.30.450.20">
    <property type="entry name" value="PAS domain"/>
    <property type="match status" value="7"/>
</dbReference>
<dbReference type="CDD" id="cd00082">
    <property type="entry name" value="HisKA"/>
    <property type="match status" value="1"/>
</dbReference>
<comment type="catalytic activity">
    <reaction evidence="1">
        <text>ATP + protein L-histidine = ADP + protein N-phospho-L-histidine.</text>
        <dbReference type="EC" id="2.7.13.3"/>
    </reaction>
</comment>
<dbReference type="Pfam" id="PF08448">
    <property type="entry name" value="PAS_4"/>
    <property type="match status" value="5"/>
</dbReference>
<keyword evidence="6" id="KW-0902">Two-component regulatory system</keyword>
<feature type="domain" description="PAS" evidence="9">
    <location>
        <begin position="563"/>
        <end position="635"/>
    </location>
</feature>
<feature type="domain" description="PAC" evidence="10">
    <location>
        <begin position="86"/>
        <end position="137"/>
    </location>
</feature>
<proteinExistence type="predicted"/>
<dbReference type="InterPro" id="IPR036890">
    <property type="entry name" value="HATPase_C_sf"/>
</dbReference>
<gene>
    <name evidence="11" type="ORF">H6G83_28395</name>
</gene>
<dbReference type="InterPro" id="IPR013655">
    <property type="entry name" value="PAS_fold_3"/>
</dbReference>
<dbReference type="PROSITE" id="PS50109">
    <property type="entry name" value="HIS_KIN"/>
    <property type="match status" value="1"/>
</dbReference>
<dbReference type="SUPFAM" id="SSF47384">
    <property type="entry name" value="Homodimeric domain of signal transducing histidine kinase"/>
    <property type="match status" value="1"/>
</dbReference>
<dbReference type="SUPFAM" id="SSF55874">
    <property type="entry name" value="ATPase domain of HSP90 chaperone/DNA topoisomerase II/histidine kinase"/>
    <property type="match status" value="1"/>
</dbReference>
<feature type="domain" description="PAS" evidence="9">
    <location>
        <begin position="303"/>
        <end position="372"/>
    </location>
</feature>
<feature type="domain" description="PAS" evidence="9">
    <location>
        <begin position="837"/>
        <end position="908"/>
    </location>
</feature>
<evidence type="ECO:0000313" key="11">
    <source>
        <dbReference type="EMBL" id="MBD2504483.1"/>
    </source>
</evidence>
<dbReference type="PROSITE" id="PS50112">
    <property type="entry name" value="PAS"/>
    <property type="match status" value="5"/>
</dbReference>
<dbReference type="Pfam" id="PF02518">
    <property type="entry name" value="HATPase_c"/>
    <property type="match status" value="1"/>
</dbReference>
<dbReference type="SUPFAM" id="SSF55785">
    <property type="entry name" value="PYP-like sensor domain (PAS domain)"/>
    <property type="match status" value="7"/>
</dbReference>
<evidence type="ECO:0000256" key="7">
    <source>
        <dbReference type="SAM" id="Coils"/>
    </source>
</evidence>
<evidence type="ECO:0000256" key="1">
    <source>
        <dbReference type="ARBA" id="ARBA00000085"/>
    </source>
</evidence>
<name>A0ABR8DBZ5_9NOST</name>
<dbReference type="InterPro" id="IPR052162">
    <property type="entry name" value="Sensor_kinase/Photoreceptor"/>
</dbReference>
<dbReference type="RefSeq" id="WP_190478333.1">
    <property type="nucleotide sequence ID" value="NZ_JACJSG010000052.1"/>
</dbReference>
<evidence type="ECO:0000256" key="6">
    <source>
        <dbReference type="ARBA" id="ARBA00023012"/>
    </source>
</evidence>
<keyword evidence="7" id="KW-0175">Coiled coil</keyword>
<comment type="caution">
    <text evidence="11">The sequence shown here is derived from an EMBL/GenBank/DDBJ whole genome shotgun (WGS) entry which is preliminary data.</text>
</comment>
<organism evidence="11 12">
    <name type="scientific">Anabaena azotica FACHB-119</name>
    <dbReference type="NCBI Taxonomy" id="947527"/>
    <lineage>
        <taxon>Bacteria</taxon>
        <taxon>Bacillati</taxon>
        <taxon>Cyanobacteriota</taxon>
        <taxon>Cyanophyceae</taxon>
        <taxon>Nostocales</taxon>
        <taxon>Nostocaceae</taxon>
        <taxon>Anabaena</taxon>
        <taxon>Anabaena azotica</taxon>
    </lineage>
</organism>
<feature type="domain" description="PAS" evidence="9">
    <location>
        <begin position="192"/>
        <end position="246"/>
    </location>
</feature>
<reference evidence="11 12" key="1">
    <citation type="journal article" date="2020" name="ISME J.">
        <title>Comparative genomics reveals insights into cyanobacterial evolution and habitat adaptation.</title>
        <authorList>
            <person name="Chen M.Y."/>
            <person name="Teng W.K."/>
            <person name="Zhao L."/>
            <person name="Hu C.X."/>
            <person name="Zhou Y.K."/>
            <person name="Han B.P."/>
            <person name="Song L.R."/>
            <person name="Shu W.S."/>
        </authorList>
    </citation>
    <scope>NUCLEOTIDE SEQUENCE [LARGE SCALE GENOMIC DNA]</scope>
    <source>
        <strain evidence="11 12">FACHB-119</strain>
    </source>
</reference>
<dbReference type="PROSITE" id="PS50113">
    <property type="entry name" value="PAC"/>
    <property type="match status" value="5"/>
</dbReference>